<dbReference type="Pfam" id="PF00155">
    <property type="entry name" value="Aminotran_1_2"/>
    <property type="match status" value="1"/>
</dbReference>
<dbReference type="PATRIC" id="fig|1280951.3.peg.3244"/>
<organism evidence="2 3">
    <name type="scientific">Hyphomonas hirschiana VP5</name>
    <dbReference type="NCBI Taxonomy" id="1280951"/>
    <lineage>
        <taxon>Bacteria</taxon>
        <taxon>Pseudomonadati</taxon>
        <taxon>Pseudomonadota</taxon>
        <taxon>Alphaproteobacteria</taxon>
        <taxon>Hyphomonadales</taxon>
        <taxon>Hyphomonadaceae</taxon>
        <taxon>Hyphomonas</taxon>
    </lineage>
</organism>
<evidence type="ECO:0000313" key="3">
    <source>
        <dbReference type="Proteomes" id="UP000025061"/>
    </source>
</evidence>
<dbReference type="EMBL" id="ARYI01000019">
    <property type="protein sequence ID" value="KCZ87280.1"/>
    <property type="molecule type" value="Genomic_DNA"/>
</dbReference>
<feature type="domain" description="Aminotransferase class I/classII large" evidence="1">
    <location>
        <begin position="71"/>
        <end position="372"/>
    </location>
</feature>
<dbReference type="InterPro" id="IPR015422">
    <property type="entry name" value="PyrdxlP-dep_Trfase_small"/>
</dbReference>
<dbReference type="CDD" id="cd00609">
    <property type="entry name" value="AAT_like"/>
    <property type="match status" value="1"/>
</dbReference>
<dbReference type="AlphaFoldDB" id="A0A059F9K6"/>
<gene>
    <name evidence="2" type="ORF">HHI_16095</name>
</gene>
<keyword evidence="3" id="KW-1185">Reference proteome</keyword>
<reference evidence="2 3" key="1">
    <citation type="submission" date="2013-04" db="EMBL/GenBank/DDBJ databases">
        <title>Hyphomonas hirschiana VP5 Genome Sequencing.</title>
        <authorList>
            <person name="Lai Q."/>
            <person name="Shao Z."/>
        </authorList>
    </citation>
    <scope>NUCLEOTIDE SEQUENCE [LARGE SCALE GENOMIC DNA]</scope>
    <source>
        <strain evidence="2 3">VP5</strain>
    </source>
</reference>
<dbReference type="PANTHER" id="PTHR43510">
    <property type="entry name" value="AMINOTRANSFERASE FUNCTION, HYPOTHETICAL (EUROFUNG)"/>
    <property type="match status" value="1"/>
</dbReference>
<dbReference type="SUPFAM" id="SSF53383">
    <property type="entry name" value="PLP-dependent transferases"/>
    <property type="match status" value="1"/>
</dbReference>
<dbReference type="Gene3D" id="3.90.1150.10">
    <property type="entry name" value="Aspartate Aminotransferase, domain 1"/>
    <property type="match status" value="1"/>
</dbReference>
<protein>
    <submittedName>
        <fullName evidence="2">Classes I and II aminotransferase</fullName>
    </submittedName>
</protein>
<comment type="caution">
    <text evidence="2">The sequence shown here is derived from an EMBL/GenBank/DDBJ whole genome shotgun (WGS) entry which is preliminary data.</text>
</comment>
<dbReference type="GO" id="GO:0030170">
    <property type="term" value="F:pyridoxal phosphate binding"/>
    <property type="evidence" value="ECO:0007669"/>
    <property type="project" value="InterPro"/>
</dbReference>
<evidence type="ECO:0000259" key="1">
    <source>
        <dbReference type="Pfam" id="PF00155"/>
    </source>
</evidence>
<dbReference type="GO" id="GO:0008483">
    <property type="term" value="F:transaminase activity"/>
    <property type="evidence" value="ECO:0007669"/>
    <property type="project" value="UniProtKB-KW"/>
</dbReference>
<keyword evidence="2" id="KW-0032">Aminotransferase</keyword>
<sequence>MDASDSSDENVLSFAHWVRDMLTLMRSGEPGTIPLFESSVPEPVDMLGDIIRTAFRDGFPDSYKSVFMRNNPDVGEHLAARYGVPEESILCTTGATSAVSMIYTALLSPGDRILVEAPGFDIFANMARDVGVQADFFRREAPGFGISVEGILEALHADTRMVVLTNLHNPSGAYVSDETLGSLARALAERGVLLMLDEVYRDYLGNAGPGLDPVQHDNVLRLSSLTKIFGLSTLRCGWIIAGRRLLRRLRDYSERADFNVSRLSHCVSAEVLAKADVFDRWRNDIMNASRPIVAAALSEMAAQGLIAPGVTLQGCTCFPQLIGVEDTRALSQWLSAKQGVVVVPGECFGAPGYLRVGYGLPPERLSEGLGRLASGLAAYRASGQKRHIA</sequence>
<dbReference type="InterPro" id="IPR015424">
    <property type="entry name" value="PyrdxlP-dep_Trfase"/>
</dbReference>
<dbReference type="InterPro" id="IPR015421">
    <property type="entry name" value="PyrdxlP-dep_Trfase_major"/>
</dbReference>
<dbReference type="InterPro" id="IPR004839">
    <property type="entry name" value="Aminotransferase_I/II_large"/>
</dbReference>
<name>A0A059F9K6_9PROT</name>
<evidence type="ECO:0000313" key="2">
    <source>
        <dbReference type="EMBL" id="KCZ87280.1"/>
    </source>
</evidence>
<accession>A0A059F9K6</accession>
<dbReference type="RefSeq" id="WP_049755134.1">
    <property type="nucleotide sequence ID" value="NZ_ARYI01000019.1"/>
</dbReference>
<dbReference type="Gene3D" id="3.40.640.10">
    <property type="entry name" value="Type I PLP-dependent aspartate aminotransferase-like (Major domain)"/>
    <property type="match status" value="1"/>
</dbReference>
<dbReference type="Proteomes" id="UP000025061">
    <property type="component" value="Unassembled WGS sequence"/>
</dbReference>
<proteinExistence type="predicted"/>
<dbReference type="PANTHER" id="PTHR43510:SF1">
    <property type="entry name" value="AMINOTRANSFERASE FUNCTION, HYPOTHETICAL (EUROFUNG)"/>
    <property type="match status" value="1"/>
</dbReference>
<keyword evidence="2" id="KW-0808">Transferase</keyword>
<dbReference type="OrthoDB" id="9803354at2"/>